<feature type="compositionally biased region" description="Basic and acidic residues" evidence="1">
    <location>
        <begin position="80"/>
        <end position="89"/>
    </location>
</feature>
<protein>
    <submittedName>
        <fullName evidence="2">Uncharacterized protein</fullName>
    </submittedName>
</protein>
<proteinExistence type="predicted"/>
<feature type="region of interest" description="Disordered" evidence="1">
    <location>
        <begin position="1"/>
        <end position="89"/>
    </location>
</feature>
<name>A0AAV6YA71_ENGPU</name>
<evidence type="ECO:0000313" key="3">
    <source>
        <dbReference type="Proteomes" id="UP000824782"/>
    </source>
</evidence>
<reference evidence="2" key="1">
    <citation type="thesis" date="2020" institute="ProQuest LLC" country="789 East Eisenhower Parkway, Ann Arbor, MI, USA">
        <title>Comparative Genomics and Chromosome Evolution.</title>
        <authorList>
            <person name="Mudd A.B."/>
        </authorList>
    </citation>
    <scope>NUCLEOTIDE SEQUENCE</scope>
    <source>
        <strain evidence="2">237g6f4</strain>
        <tissue evidence="2">Blood</tissue>
    </source>
</reference>
<keyword evidence="3" id="KW-1185">Reference proteome</keyword>
<evidence type="ECO:0000313" key="2">
    <source>
        <dbReference type="EMBL" id="KAG8534514.1"/>
    </source>
</evidence>
<gene>
    <name evidence="2" type="ORF">GDO81_019284</name>
</gene>
<sequence length="89" mass="9558">MGSPSPCRWPPPRSARGAAVTSGRDRKSSSARRNSGKRSSLRPRESLADQPAGEDASRTKFPVQGEPAAAGLTEDCPEGNLDRSRRNPR</sequence>
<evidence type="ECO:0000256" key="1">
    <source>
        <dbReference type="SAM" id="MobiDB-lite"/>
    </source>
</evidence>
<comment type="caution">
    <text evidence="2">The sequence shown here is derived from an EMBL/GenBank/DDBJ whole genome shotgun (WGS) entry which is preliminary data.</text>
</comment>
<accession>A0AAV6YA71</accession>
<dbReference type="Proteomes" id="UP000824782">
    <property type="component" value="Unassembled WGS sequence"/>
</dbReference>
<organism evidence="2 3">
    <name type="scientific">Engystomops pustulosus</name>
    <name type="common">Tungara frog</name>
    <name type="synonym">Physalaemus pustulosus</name>
    <dbReference type="NCBI Taxonomy" id="76066"/>
    <lineage>
        <taxon>Eukaryota</taxon>
        <taxon>Metazoa</taxon>
        <taxon>Chordata</taxon>
        <taxon>Craniata</taxon>
        <taxon>Vertebrata</taxon>
        <taxon>Euteleostomi</taxon>
        <taxon>Amphibia</taxon>
        <taxon>Batrachia</taxon>
        <taxon>Anura</taxon>
        <taxon>Neobatrachia</taxon>
        <taxon>Hyloidea</taxon>
        <taxon>Leptodactylidae</taxon>
        <taxon>Leiuperinae</taxon>
        <taxon>Engystomops</taxon>
    </lineage>
</organism>
<dbReference type="EMBL" id="WNYA01102470">
    <property type="protein sequence ID" value="KAG8534514.1"/>
    <property type="molecule type" value="Genomic_DNA"/>
</dbReference>
<dbReference type="AlphaFoldDB" id="A0AAV6YA71"/>